<dbReference type="InterPro" id="IPR036249">
    <property type="entry name" value="Thioredoxin-like_sf"/>
</dbReference>
<gene>
    <name evidence="2" type="ORF">HCN44_000060</name>
</gene>
<dbReference type="InterPro" id="IPR006553">
    <property type="entry name" value="Leu-rich_rpt_Cys-con_subtyp"/>
</dbReference>
<dbReference type="PANTHER" id="PTHR18929:SF240">
    <property type="entry name" value="PROTEIN DISULFIDE-ISOMERASE"/>
    <property type="match status" value="1"/>
</dbReference>
<dbReference type="SUPFAM" id="SSF52833">
    <property type="entry name" value="Thioredoxin-like"/>
    <property type="match status" value="1"/>
</dbReference>
<dbReference type="GO" id="GO:0034976">
    <property type="term" value="P:response to endoplasmic reticulum stress"/>
    <property type="evidence" value="ECO:0007669"/>
    <property type="project" value="TreeGrafter"/>
</dbReference>
<dbReference type="Gene3D" id="3.80.10.10">
    <property type="entry name" value="Ribonuclease Inhibitor"/>
    <property type="match status" value="1"/>
</dbReference>
<sequence length="766" mass="89229">MEVERIISENQGLSIDKNNFEYSLQTDNGILFIYYKPSNEHCIAVVPKFTQAAPHFLESITKIKTPMSDKKLIELSESQRVRRVLTLEKKDTTVTYFGPLVIDDIINWTIRQVDPTNEPPSPPLKTIDSQEISIVDFSNNVFFTILSTNYQHKILKIPDQNEFFNDYQFEDETLLLFKKFNKKQSVFEGQMDINKLENFIKKYSLPLIIDYNRKYHDNIFKCGFKNYLYITLNRNAKVDFNKLVDDIKECAKFFKNTIMFVLSDIHNDNDMKFLASVLGMKKDDPPNEIQTLNNTIQSSEILNDYNHDVDEDYDDAADVNYNFDDKENSYMMQCYPDQYLSRPDIKKLAEYFDESKNIGTIKLNPNSYCGENGIANNSSHVLLYNKVTNKVFGYIDENKINSLVNYVDSNRRISIKKLNSIWHSVGNCLCLNNDTKNYYNPEDVLTQYGSQLLNLNYDDSLKILSLIEKYCCNLRKLTIQMDIFPTNDLISALSRMEKLEIIEICKISQNKNHIFLNFLNQLPENIKNIQIISSVFPKIKKLKFNNNYVFRRFNHLQILKMEFFEFHENVMKEIGKLKSLVNLNLNYCVIKSGIYFIDNLENIKYLSLMHVDKVDDDFLLSIVNNCKNIIKLNLSFCKSISHFGFNELLRLNNLKYLKLMGTCVRDIEIGKFKNLHKLFCHGCYNISDIGILKMVQNSPCLERLGLLETNVTFNIVEFLDSYTSNRTNNIILHIKVDEVATYGIIGNKPIEITSPFLKMSTSSSNI</sequence>
<reference evidence="2 3" key="1">
    <citation type="submission" date="2020-08" db="EMBL/GenBank/DDBJ databases">
        <title>Aphidius gifuensis genome sequencing and assembly.</title>
        <authorList>
            <person name="Du Z."/>
        </authorList>
    </citation>
    <scope>NUCLEOTIDE SEQUENCE [LARGE SCALE GENOMIC DNA]</scope>
    <source>
        <strain evidence="2">YNYX2018</strain>
        <tissue evidence="2">Adults</tissue>
    </source>
</reference>
<evidence type="ECO:0000313" key="2">
    <source>
        <dbReference type="EMBL" id="KAF7990255.1"/>
    </source>
</evidence>
<accession>A0A834XNB6</accession>
<dbReference type="SUPFAM" id="SSF52047">
    <property type="entry name" value="RNI-like"/>
    <property type="match status" value="1"/>
</dbReference>
<proteinExistence type="inferred from homology"/>
<comment type="caution">
    <text evidence="2">The sequence shown here is derived from an EMBL/GenBank/DDBJ whole genome shotgun (WGS) entry which is preliminary data.</text>
</comment>
<dbReference type="PANTHER" id="PTHR18929">
    <property type="entry name" value="PROTEIN DISULFIDE ISOMERASE"/>
    <property type="match status" value="1"/>
</dbReference>
<dbReference type="SMART" id="SM00367">
    <property type="entry name" value="LRR_CC"/>
    <property type="match status" value="3"/>
</dbReference>
<dbReference type="InterPro" id="IPR032675">
    <property type="entry name" value="LRR_dom_sf"/>
</dbReference>
<dbReference type="CDD" id="cd02981">
    <property type="entry name" value="PDI_b_family"/>
    <property type="match status" value="1"/>
</dbReference>
<dbReference type="AlphaFoldDB" id="A0A834XNB6"/>
<dbReference type="Pfam" id="PF13848">
    <property type="entry name" value="Thioredoxin_6"/>
    <property type="match status" value="1"/>
</dbReference>
<dbReference type="EMBL" id="JACMRX010000004">
    <property type="protein sequence ID" value="KAF7990255.1"/>
    <property type="molecule type" value="Genomic_DNA"/>
</dbReference>
<dbReference type="GO" id="GO:0005783">
    <property type="term" value="C:endoplasmic reticulum"/>
    <property type="evidence" value="ECO:0007669"/>
    <property type="project" value="TreeGrafter"/>
</dbReference>
<dbReference type="GO" id="GO:0006457">
    <property type="term" value="P:protein folding"/>
    <property type="evidence" value="ECO:0007669"/>
    <property type="project" value="TreeGrafter"/>
</dbReference>
<name>A0A834XNB6_APHGI</name>
<keyword evidence="3" id="KW-1185">Reference proteome</keyword>
<comment type="similarity">
    <text evidence="1">Belongs to the protein disulfide isomerase family.</text>
</comment>
<dbReference type="GO" id="GO:0003756">
    <property type="term" value="F:protein disulfide isomerase activity"/>
    <property type="evidence" value="ECO:0007669"/>
    <property type="project" value="TreeGrafter"/>
</dbReference>
<protein>
    <submittedName>
        <fullName evidence="2">Uncharacterized protein</fullName>
    </submittedName>
</protein>
<evidence type="ECO:0000256" key="1">
    <source>
        <dbReference type="ARBA" id="ARBA00006347"/>
    </source>
</evidence>
<dbReference type="Proteomes" id="UP000639338">
    <property type="component" value="Unassembled WGS sequence"/>
</dbReference>
<organism evidence="2 3">
    <name type="scientific">Aphidius gifuensis</name>
    <name type="common">Parasitoid wasp</name>
    <dbReference type="NCBI Taxonomy" id="684658"/>
    <lineage>
        <taxon>Eukaryota</taxon>
        <taxon>Metazoa</taxon>
        <taxon>Ecdysozoa</taxon>
        <taxon>Arthropoda</taxon>
        <taxon>Hexapoda</taxon>
        <taxon>Insecta</taxon>
        <taxon>Pterygota</taxon>
        <taxon>Neoptera</taxon>
        <taxon>Endopterygota</taxon>
        <taxon>Hymenoptera</taxon>
        <taxon>Apocrita</taxon>
        <taxon>Ichneumonoidea</taxon>
        <taxon>Braconidae</taxon>
        <taxon>Aphidiinae</taxon>
        <taxon>Aphidius</taxon>
    </lineage>
</organism>
<dbReference type="Gene3D" id="3.40.30.10">
    <property type="entry name" value="Glutaredoxin"/>
    <property type="match status" value="1"/>
</dbReference>
<evidence type="ECO:0000313" key="3">
    <source>
        <dbReference type="Proteomes" id="UP000639338"/>
    </source>
</evidence>